<reference evidence="2" key="1">
    <citation type="submission" date="2022-08" db="EMBL/GenBank/DDBJ databases">
        <title>Novel sulphate-reducing endosymbionts in the free-living metamonad Anaeramoeba.</title>
        <authorList>
            <person name="Jerlstrom-Hultqvist J."/>
            <person name="Cepicka I."/>
            <person name="Gallot-Lavallee L."/>
            <person name="Salas-Leiva D."/>
            <person name="Curtis B.A."/>
            <person name="Zahonova K."/>
            <person name="Pipaliya S."/>
            <person name="Dacks J."/>
            <person name="Roger A.J."/>
        </authorList>
    </citation>
    <scope>NUCLEOTIDE SEQUENCE</scope>
    <source>
        <strain evidence="2">Busselton2</strain>
    </source>
</reference>
<proteinExistence type="predicted"/>
<dbReference type="SMART" id="SM00173">
    <property type="entry name" value="RAS"/>
    <property type="match status" value="1"/>
</dbReference>
<accession>A0AAV7YB33</accession>
<dbReference type="SUPFAM" id="SSF52540">
    <property type="entry name" value="P-loop containing nucleoside triphosphate hydrolases"/>
    <property type="match status" value="1"/>
</dbReference>
<dbReference type="InterPro" id="IPR027417">
    <property type="entry name" value="P-loop_NTPase"/>
</dbReference>
<comment type="caution">
    <text evidence="2">The sequence shown here is derived from an EMBL/GenBank/DDBJ whole genome shotgun (WGS) entry which is preliminary data.</text>
</comment>
<dbReference type="Proteomes" id="UP001146793">
    <property type="component" value="Unassembled WGS sequence"/>
</dbReference>
<evidence type="ECO:0000313" key="2">
    <source>
        <dbReference type="EMBL" id="KAJ3425812.1"/>
    </source>
</evidence>
<dbReference type="EMBL" id="JANTQA010000070">
    <property type="protein sequence ID" value="KAJ3425812.1"/>
    <property type="molecule type" value="Genomic_DNA"/>
</dbReference>
<dbReference type="PROSITE" id="PS51417">
    <property type="entry name" value="ARF"/>
    <property type="match status" value="1"/>
</dbReference>
<dbReference type="PROSITE" id="PS51419">
    <property type="entry name" value="RAB"/>
    <property type="match status" value="1"/>
</dbReference>
<sequence length="199" mass="22633">MSIPTVQKKIVLLGQSSVGKSSLVSQFCKSEFFENQEPTIGPVFLSKELEFSTHKVSLQIWDTGGQEKYANLSPLFYRNAAAALVVFDLNKECTLNKAKEKIQALSTYGDPNMILTLVGNKCDLERQINSKKVKEYCEENGIMYFETSAKTGNGVEEVFQQISRKFKLPKKEDFYQESGSESWIIKLEKEKQNEKKKCC</sequence>
<dbReference type="PROSITE" id="PS51420">
    <property type="entry name" value="RHO"/>
    <property type="match status" value="1"/>
</dbReference>
<keyword evidence="1" id="KW-0547">Nucleotide-binding</keyword>
<dbReference type="SMART" id="SM00176">
    <property type="entry name" value="RAN"/>
    <property type="match status" value="1"/>
</dbReference>
<dbReference type="InterPro" id="IPR005225">
    <property type="entry name" value="Small_GTP-bd"/>
</dbReference>
<dbReference type="InterPro" id="IPR001806">
    <property type="entry name" value="Small_GTPase"/>
</dbReference>
<dbReference type="GO" id="GO:0005525">
    <property type="term" value="F:GTP binding"/>
    <property type="evidence" value="ECO:0007669"/>
    <property type="project" value="InterPro"/>
</dbReference>
<dbReference type="PRINTS" id="PR00449">
    <property type="entry name" value="RASTRNSFRMNG"/>
</dbReference>
<evidence type="ECO:0000313" key="3">
    <source>
        <dbReference type="Proteomes" id="UP001146793"/>
    </source>
</evidence>
<dbReference type="NCBIfam" id="TIGR00231">
    <property type="entry name" value="small_GTP"/>
    <property type="match status" value="1"/>
</dbReference>
<organism evidence="2 3">
    <name type="scientific">Anaeramoeba flamelloides</name>
    <dbReference type="NCBI Taxonomy" id="1746091"/>
    <lineage>
        <taxon>Eukaryota</taxon>
        <taxon>Metamonada</taxon>
        <taxon>Anaeramoebidae</taxon>
        <taxon>Anaeramoeba</taxon>
    </lineage>
</organism>
<dbReference type="PROSITE" id="PS51421">
    <property type="entry name" value="RAS"/>
    <property type="match status" value="1"/>
</dbReference>
<dbReference type="AlphaFoldDB" id="A0AAV7YB33"/>
<dbReference type="SMART" id="SM00175">
    <property type="entry name" value="RAB"/>
    <property type="match status" value="1"/>
</dbReference>
<name>A0AAV7YB33_9EUKA</name>
<dbReference type="Gene3D" id="3.40.50.300">
    <property type="entry name" value="P-loop containing nucleotide triphosphate hydrolases"/>
    <property type="match status" value="1"/>
</dbReference>
<dbReference type="SMART" id="SM00174">
    <property type="entry name" value="RHO"/>
    <property type="match status" value="1"/>
</dbReference>
<dbReference type="Pfam" id="PF00071">
    <property type="entry name" value="Ras"/>
    <property type="match status" value="1"/>
</dbReference>
<gene>
    <name evidence="2" type="ORF">M0812_28258</name>
</gene>
<dbReference type="GO" id="GO:0003924">
    <property type="term" value="F:GTPase activity"/>
    <property type="evidence" value="ECO:0007669"/>
    <property type="project" value="InterPro"/>
</dbReference>
<dbReference type="FunFam" id="3.40.50.300:FF:000808">
    <property type="entry name" value="Small GTP-binding protein, putative"/>
    <property type="match status" value="1"/>
</dbReference>
<dbReference type="PANTHER" id="PTHR47978">
    <property type="match status" value="1"/>
</dbReference>
<evidence type="ECO:0000256" key="1">
    <source>
        <dbReference type="ARBA" id="ARBA00022741"/>
    </source>
</evidence>
<protein>
    <submittedName>
        <fullName evidence="2">Ras-related protein rab-5c</fullName>
    </submittedName>
</protein>